<reference evidence="4" key="1">
    <citation type="journal article" date="2023" name="Mol. Phylogenet. Evol.">
        <title>Genome-scale phylogeny and comparative genomics of the fungal order Sordariales.</title>
        <authorList>
            <person name="Hensen N."/>
            <person name="Bonometti L."/>
            <person name="Westerberg I."/>
            <person name="Brannstrom I.O."/>
            <person name="Guillou S."/>
            <person name="Cros-Aarteil S."/>
            <person name="Calhoun S."/>
            <person name="Haridas S."/>
            <person name="Kuo A."/>
            <person name="Mondo S."/>
            <person name="Pangilinan J."/>
            <person name="Riley R."/>
            <person name="LaButti K."/>
            <person name="Andreopoulos B."/>
            <person name="Lipzen A."/>
            <person name="Chen C."/>
            <person name="Yan M."/>
            <person name="Daum C."/>
            <person name="Ng V."/>
            <person name="Clum A."/>
            <person name="Steindorff A."/>
            <person name="Ohm R.A."/>
            <person name="Martin F."/>
            <person name="Silar P."/>
            <person name="Natvig D.O."/>
            <person name="Lalanne C."/>
            <person name="Gautier V."/>
            <person name="Ament-Velasquez S.L."/>
            <person name="Kruys A."/>
            <person name="Hutchinson M.I."/>
            <person name="Powell A.J."/>
            <person name="Barry K."/>
            <person name="Miller A.N."/>
            <person name="Grigoriev I.V."/>
            <person name="Debuchy R."/>
            <person name="Gladieux P."/>
            <person name="Hiltunen Thoren M."/>
            <person name="Johannesson H."/>
        </authorList>
    </citation>
    <scope>NUCLEOTIDE SEQUENCE</scope>
    <source>
        <strain evidence="4">PSN309</strain>
    </source>
</reference>
<dbReference type="InterPro" id="IPR001138">
    <property type="entry name" value="Zn2Cys6_DnaBD"/>
</dbReference>
<name>A0AAN6WXJ1_9PEZI</name>
<organism evidence="4 5">
    <name type="scientific">Podospora australis</name>
    <dbReference type="NCBI Taxonomy" id="1536484"/>
    <lineage>
        <taxon>Eukaryota</taxon>
        <taxon>Fungi</taxon>
        <taxon>Dikarya</taxon>
        <taxon>Ascomycota</taxon>
        <taxon>Pezizomycotina</taxon>
        <taxon>Sordariomycetes</taxon>
        <taxon>Sordariomycetidae</taxon>
        <taxon>Sordariales</taxon>
        <taxon>Podosporaceae</taxon>
        <taxon>Podospora</taxon>
    </lineage>
</organism>
<gene>
    <name evidence="4" type="ORF">QBC35DRAFT_451461</name>
</gene>
<protein>
    <recommendedName>
        <fullName evidence="3">Zn(2)-C6 fungal-type domain-containing protein</fullName>
    </recommendedName>
</protein>
<dbReference type="Gene3D" id="4.10.240.10">
    <property type="entry name" value="Zn(2)-C6 fungal-type DNA-binding domain"/>
    <property type="match status" value="1"/>
</dbReference>
<dbReference type="GO" id="GO:0008270">
    <property type="term" value="F:zinc ion binding"/>
    <property type="evidence" value="ECO:0007669"/>
    <property type="project" value="InterPro"/>
</dbReference>
<reference evidence="4" key="2">
    <citation type="submission" date="2023-05" db="EMBL/GenBank/DDBJ databases">
        <authorList>
            <consortium name="Lawrence Berkeley National Laboratory"/>
            <person name="Steindorff A."/>
            <person name="Hensen N."/>
            <person name="Bonometti L."/>
            <person name="Westerberg I."/>
            <person name="Brannstrom I.O."/>
            <person name="Guillou S."/>
            <person name="Cros-Aarteil S."/>
            <person name="Calhoun S."/>
            <person name="Haridas S."/>
            <person name="Kuo A."/>
            <person name="Mondo S."/>
            <person name="Pangilinan J."/>
            <person name="Riley R."/>
            <person name="Labutti K."/>
            <person name="Andreopoulos B."/>
            <person name="Lipzen A."/>
            <person name="Chen C."/>
            <person name="Yanf M."/>
            <person name="Daum C."/>
            <person name="Ng V."/>
            <person name="Clum A."/>
            <person name="Ohm R."/>
            <person name="Martin F."/>
            <person name="Silar P."/>
            <person name="Natvig D."/>
            <person name="Lalanne C."/>
            <person name="Gautier V."/>
            <person name="Ament-Velasquez S.L."/>
            <person name="Kruys A."/>
            <person name="Hutchinson M.I."/>
            <person name="Powell A.J."/>
            <person name="Barry K."/>
            <person name="Miller A.N."/>
            <person name="Grigoriev I.V."/>
            <person name="Debuchy R."/>
            <person name="Gladieux P."/>
            <person name="Thoren M.H."/>
            <person name="Johannesson H."/>
        </authorList>
    </citation>
    <scope>NUCLEOTIDE SEQUENCE</scope>
    <source>
        <strain evidence="4">PSN309</strain>
    </source>
</reference>
<proteinExistence type="predicted"/>
<evidence type="ECO:0000256" key="2">
    <source>
        <dbReference type="SAM" id="MobiDB-lite"/>
    </source>
</evidence>
<dbReference type="EMBL" id="MU864390">
    <property type="protein sequence ID" value="KAK4188327.1"/>
    <property type="molecule type" value="Genomic_DNA"/>
</dbReference>
<keyword evidence="1" id="KW-0539">Nucleus</keyword>
<keyword evidence="5" id="KW-1185">Reference proteome</keyword>
<accession>A0AAN6WXJ1</accession>
<comment type="caution">
    <text evidence="4">The sequence shown here is derived from an EMBL/GenBank/DDBJ whole genome shotgun (WGS) entry which is preliminary data.</text>
</comment>
<evidence type="ECO:0000256" key="1">
    <source>
        <dbReference type="ARBA" id="ARBA00023242"/>
    </source>
</evidence>
<evidence type="ECO:0000259" key="3">
    <source>
        <dbReference type="PROSITE" id="PS50048"/>
    </source>
</evidence>
<feature type="region of interest" description="Disordered" evidence="2">
    <location>
        <begin position="101"/>
        <end position="128"/>
    </location>
</feature>
<feature type="region of interest" description="Disordered" evidence="2">
    <location>
        <begin position="6"/>
        <end position="34"/>
    </location>
</feature>
<dbReference type="PROSITE" id="PS50048">
    <property type="entry name" value="ZN2_CY6_FUNGAL_2"/>
    <property type="match status" value="1"/>
</dbReference>
<dbReference type="CDD" id="cd00067">
    <property type="entry name" value="GAL4"/>
    <property type="match status" value="1"/>
</dbReference>
<feature type="domain" description="Zn(2)-C6 fungal-type" evidence="3">
    <location>
        <begin position="42"/>
        <end position="72"/>
    </location>
</feature>
<evidence type="ECO:0000313" key="5">
    <source>
        <dbReference type="Proteomes" id="UP001302126"/>
    </source>
</evidence>
<dbReference type="SMART" id="SM00066">
    <property type="entry name" value="GAL4"/>
    <property type="match status" value="1"/>
</dbReference>
<sequence length="371" mass="41147">MFITLKSRKDAGGAKRRMEQVASRSAGPKGVKETSRSLRRPACYGCQSKKLRCTGSSDSCHRCQARAIACVYPTRTGGETLRAPKPVLPLLDASDAQGVAISTTSEDGGNGSRPHKNLTHDSQRHATPTVPTSGLLACDPIDLSTEEPLRYTLNRPPPNETTTCVCLPDLIRVIQQLRDDEFGITNLPLDQVLQLHKYLIFKCCTALDCPTCLVLSTVHTMILIICDRLTEMYECIHKRIRRAGDTLRLSDDYNSSSSLSESVEPSPPQIFCSIETCESASNTRCNPEMFVDQFRVMYSNEEQVHMSHVLLKLQIRNFGQLLLRVKGSELVESSLARRAKVEALNARLNKAARDIDEALEGALADFHRTTQ</sequence>
<dbReference type="AlphaFoldDB" id="A0AAN6WXJ1"/>
<dbReference type="GO" id="GO:0000981">
    <property type="term" value="F:DNA-binding transcription factor activity, RNA polymerase II-specific"/>
    <property type="evidence" value="ECO:0007669"/>
    <property type="project" value="InterPro"/>
</dbReference>
<dbReference type="SUPFAM" id="SSF57701">
    <property type="entry name" value="Zn2/Cys6 DNA-binding domain"/>
    <property type="match status" value="1"/>
</dbReference>
<dbReference type="InterPro" id="IPR036864">
    <property type="entry name" value="Zn2-C6_fun-type_DNA-bd_sf"/>
</dbReference>
<dbReference type="Proteomes" id="UP001302126">
    <property type="component" value="Unassembled WGS sequence"/>
</dbReference>
<evidence type="ECO:0000313" key="4">
    <source>
        <dbReference type="EMBL" id="KAK4188327.1"/>
    </source>
</evidence>
<feature type="compositionally biased region" description="Basic and acidic residues" evidence="2">
    <location>
        <begin position="7"/>
        <end position="19"/>
    </location>
</feature>